<dbReference type="InterPro" id="IPR039575">
    <property type="entry name" value="P3H"/>
</dbReference>
<evidence type="ECO:0008006" key="4">
    <source>
        <dbReference type="Google" id="ProtNLM"/>
    </source>
</evidence>
<evidence type="ECO:0000313" key="2">
    <source>
        <dbReference type="EMBL" id="CAI9584543.1"/>
    </source>
</evidence>
<protein>
    <recommendedName>
        <fullName evidence="4">Procollagen-proline 3-dioxygenase</fullName>
    </recommendedName>
</protein>
<evidence type="ECO:0000256" key="1">
    <source>
        <dbReference type="SAM" id="MobiDB-lite"/>
    </source>
</evidence>
<accession>A0ABN9EIT1</accession>
<keyword evidence="3" id="KW-1185">Reference proteome</keyword>
<evidence type="ECO:0000313" key="3">
    <source>
        <dbReference type="Proteomes" id="UP001162483"/>
    </source>
</evidence>
<comment type="caution">
    <text evidence="2">The sequence shown here is derived from an EMBL/GenBank/DDBJ whole genome shotgun (WGS) entry which is preliminary data.</text>
</comment>
<dbReference type="PANTHER" id="PTHR14049:SF5">
    <property type="entry name" value="PROLYL 3-HYDROXYLASE 1"/>
    <property type="match status" value="1"/>
</dbReference>
<sequence length="121" mass="12976">MVGFSSGAENPHGVKAVTKGQRCAVALWFTLDPRHNERERVQADDLIKMLFNTEETDIFLSNESAKTSERILSEGGNSEHASDGPVDSAKAPEPPTAPDSDASKEGVLGPPLDSLKTKTEL</sequence>
<dbReference type="Proteomes" id="UP001162483">
    <property type="component" value="Unassembled WGS sequence"/>
</dbReference>
<feature type="region of interest" description="Disordered" evidence="1">
    <location>
        <begin position="61"/>
        <end position="121"/>
    </location>
</feature>
<name>A0ABN9EIT1_9NEOB</name>
<dbReference type="EMBL" id="CATNWA010015560">
    <property type="protein sequence ID" value="CAI9584543.1"/>
    <property type="molecule type" value="Genomic_DNA"/>
</dbReference>
<proteinExistence type="predicted"/>
<dbReference type="Gene3D" id="2.60.120.620">
    <property type="entry name" value="q2cbj1_9rhob like domain"/>
    <property type="match status" value="1"/>
</dbReference>
<reference evidence="2" key="1">
    <citation type="submission" date="2023-05" db="EMBL/GenBank/DDBJ databases">
        <authorList>
            <person name="Stuckert A."/>
        </authorList>
    </citation>
    <scope>NUCLEOTIDE SEQUENCE</scope>
</reference>
<dbReference type="PANTHER" id="PTHR14049">
    <property type="entry name" value="LEPRECAN 1"/>
    <property type="match status" value="1"/>
</dbReference>
<gene>
    <name evidence="2" type="ORF">SPARVUS_LOCUS10048692</name>
</gene>
<organism evidence="2 3">
    <name type="scientific">Staurois parvus</name>
    <dbReference type="NCBI Taxonomy" id="386267"/>
    <lineage>
        <taxon>Eukaryota</taxon>
        <taxon>Metazoa</taxon>
        <taxon>Chordata</taxon>
        <taxon>Craniata</taxon>
        <taxon>Vertebrata</taxon>
        <taxon>Euteleostomi</taxon>
        <taxon>Amphibia</taxon>
        <taxon>Batrachia</taxon>
        <taxon>Anura</taxon>
        <taxon>Neobatrachia</taxon>
        <taxon>Ranoidea</taxon>
        <taxon>Ranidae</taxon>
        <taxon>Staurois</taxon>
    </lineage>
</organism>